<dbReference type="Proteomes" id="UP000054477">
    <property type="component" value="Unassembled WGS sequence"/>
</dbReference>
<organism evidence="3 4">
    <name type="scientific">Laccaria amethystina LaAM-08-1</name>
    <dbReference type="NCBI Taxonomy" id="1095629"/>
    <lineage>
        <taxon>Eukaryota</taxon>
        <taxon>Fungi</taxon>
        <taxon>Dikarya</taxon>
        <taxon>Basidiomycota</taxon>
        <taxon>Agaricomycotina</taxon>
        <taxon>Agaricomycetes</taxon>
        <taxon>Agaricomycetidae</taxon>
        <taxon>Agaricales</taxon>
        <taxon>Agaricineae</taxon>
        <taxon>Hydnangiaceae</taxon>
        <taxon>Laccaria</taxon>
    </lineage>
</organism>
<keyword evidence="2" id="KW-0732">Signal</keyword>
<protein>
    <submittedName>
        <fullName evidence="3">Uncharacterized protein</fullName>
    </submittedName>
</protein>
<keyword evidence="4" id="KW-1185">Reference proteome</keyword>
<dbReference type="EMBL" id="KN838980">
    <property type="protein sequence ID" value="KIJ91674.1"/>
    <property type="molecule type" value="Genomic_DNA"/>
</dbReference>
<sequence>MRFFIFLIFGWLHLTITLGAPTKATLLRSFSNIARPNRAPIKPGDIVKFHIKDVQGAPKKDIKRQSRYVGPHRAVVSHVNDVHGEAWIHGVSHNHKNGVPKQAAQTFGFKSGDISLKPQIVSTNKLPPWPLKSGGNVGPSLTSQLIADSNKHGKTHGWEIGKVKPKP</sequence>
<name>A0A0C9WHR9_9AGAR</name>
<feature type="signal peptide" evidence="2">
    <location>
        <begin position="1"/>
        <end position="19"/>
    </location>
</feature>
<dbReference type="AlphaFoldDB" id="A0A0C9WHR9"/>
<evidence type="ECO:0000256" key="2">
    <source>
        <dbReference type="SAM" id="SignalP"/>
    </source>
</evidence>
<feature type="chain" id="PRO_5002205319" evidence="2">
    <location>
        <begin position="20"/>
        <end position="167"/>
    </location>
</feature>
<dbReference type="HOGENOM" id="CLU_1594814_0_0_1"/>
<feature type="compositionally biased region" description="Basic and acidic residues" evidence="1">
    <location>
        <begin position="156"/>
        <end position="167"/>
    </location>
</feature>
<evidence type="ECO:0000313" key="4">
    <source>
        <dbReference type="Proteomes" id="UP000054477"/>
    </source>
</evidence>
<feature type="region of interest" description="Disordered" evidence="1">
    <location>
        <begin position="148"/>
        <end position="167"/>
    </location>
</feature>
<reference evidence="4" key="2">
    <citation type="submission" date="2015-01" db="EMBL/GenBank/DDBJ databases">
        <title>Evolutionary Origins and Diversification of the Mycorrhizal Mutualists.</title>
        <authorList>
            <consortium name="DOE Joint Genome Institute"/>
            <consortium name="Mycorrhizal Genomics Consortium"/>
            <person name="Kohler A."/>
            <person name="Kuo A."/>
            <person name="Nagy L.G."/>
            <person name="Floudas D."/>
            <person name="Copeland A."/>
            <person name="Barry K.W."/>
            <person name="Cichocki N."/>
            <person name="Veneault-Fourrey C."/>
            <person name="LaButti K."/>
            <person name="Lindquist E.A."/>
            <person name="Lipzen A."/>
            <person name="Lundell T."/>
            <person name="Morin E."/>
            <person name="Murat C."/>
            <person name="Riley R."/>
            <person name="Ohm R."/>
            <person name="Sun H."/>
            <person name="Tunlid A."/>
            <person name="Henrissat B."/>
            <person name="Grigoriev I.V."/>
            <person name="Hibbett D.S."/>
            <person name="Martin F."/>
        </authorList>
    </citation>
    <scope>NUCLEOTIDE SEQUENCE [LARGE SCALE GENOMIC DNA]</scope>
    <source>
        <strain evidence="4">LaAM-08-1</strain>
    </source>
</reference>
<reference evidence="3 4" key="1">
    <citation type="submission" date="2014-04" db="EMBL/GenBank/DDBJ databases">
        <authorList>
            <consortium name="DOE Joint Genome Institute"/>
            <person name="Kuo A."/>
            <person name="Kohler A."/>
            <person name="Nagy L.G."/>
            <person name="Floudas D."/>
            <person name="Copeland A."/>
            <person name="Barry K.W."/>
            <person name="Cichocki N."/>
            <person name="Veneault-Fourrey C."/>
            <person name="LaButti K."/>
            <person name="Lindquist E.A."/>
            <person name="Lipzen A."/>
            <person name="Lundell T."/>
            <person name="Morin E."/>
            <person name="Murat C."/>
            <person name="Sun H."/>
            <person name="Tunlid A."/>
            <person name="Henrissat B."/>
            <person name="Grigoriev I.V."/>
            <person name="Hibbett D.S."/>
            <person name="Martin F."/>
            <person name="Nordberg H.P."/>
            <person name="Cantor M.N."/>
            <person name="Hua S.X."/>
        </authorList>
    </citation>
    <scope>NUCLEOTIDE SEQUENCE [LARGE SCALE GENOMIC DNA]</scope>
    <source>
        <strain evidence="3 4">LaAM-08-1</strain>
    </source>
</reference>
<accession>A0A0C9WHR9</accession>
<evidence type="ECO:0000256" key="1">
    <source>
        <dbReference type="SAM" id="MobiDB-lite"/>
    </source>
</evidence>
<proteinExistence type="predicted"/>
<gene>
    <name evidence="3" type="ORF">K443DRAFT_475013</name>
</gene>
<dbReference type="OrthoDB" id="3115991at2759"/>
<evidence type="ECO:0000313" key="3">
    <source>
        <dbReference type="EMBL" id="KIJ91674.1"/>
    </source>
</evidence>